<dbReference type="InterPro" id="IPR050482">
    <property type="entry name" value="Sensor_HK_TwoCompSys"/>
</dbReference>
<dbReference type="RefSeq" id="WP_110841943.1">
    <property type="nucleotide sequence ID" value="NZ_QJVJ01000009.1"/>
</dbReference>
<dbReference type="Pfam" id="PF07730">
    <property type="entry name" value="HisKA_3"/>
    <property type="match status" value="1"/>
</dbReference>
<dbReference type="AlphaFoldDB" id="A0A2V5K3X4"/>
<dbReference type="PANTHER" id="PTHR24421:SF10">
    <property type="entry name" value="NITRATE_NITRITE SENSOR PROTEIN NARQ"/>
    <property type="match status" value="1"/>
</dbReference>
<evidence type="ECO:0000256" key="3">
    <source>
        <dbReference type="ARBA" id="ARBA00022553"/>
    </source>
</evidence>
<comment type="catalytic activity">
    <reaction evidence="1">
        <text>ATP + protein L-histidine = ADP + protein N-phospho-L-histidine.</text>
        <dbReference type="EC" id="2.7.13.3"/>
    </reaction>
</comment>
<proteinExistence type="predicted"/>
<feature type="domain" description="Signal transduction histidine kinase subgroup 3 dimerisation and phosphoacceptor" evidence="10">
    <location>
        <begin position="432"/>
        <end position="497"/>
    </location>
</feature>
<keyword evidence="6" id="KW-0418">Kinase</keyword>
<feature type="transmembrane region" description="Helical" evidence="9">
    <location>
        <begin position="227"/>
        <end position="246"/>
    </location>
</feature>
<evidence type="ECO:0000313" key="11">
    <source>
        <dbReference type="EMBL" id="PYI52574.1"/>
    </source>
</evidence>
<evidence type="ECO:0000259" key="10">
    <source>
        <dbReference type="Pfam" id="PF07730"/>
    </source>
</evidence>
<dbReference type="EC" id="2.7.13.3" evidence="2"/>
<dbReference type="GO" id="GO:0016020">
    <property type="term" value="C:membrane"/>
    <property type="evidence" value="ECO:0007669"/>
    <property type="project" value="InterPro"/>
</dbReference>
<evidence type="ECO:0000313" key="12">
    <source>
        <dbReference type="Proteomes" id="UP000247476"/>
    </source>
</evidence>
<dbReference type="InterPro" id="IPR011712">
    <property type="entry name" value="Sig_transdc_His_kin_sub3_dim/P"/>
</dbReference>
<reference evidence="11 12" key="1">
    <citation type="submission" date="2018-05" db="EMBL/GenBank/DDBJ databases">
        <title>Paenibacillus flagellatus sp. nov., isolated from selenium mineral soil.</title>
        <authorList>
            <person name="Dai X."/>
        </authorList>
    </citation>
    <scope>NUCLEOTIDE SEQUENCE [LARGE SCALE GENOMIC DNA]</scope>
    <source>
        <strain evidence="11 12">DXL2</strain>
    </source>
</reference>
<dbReference type="Proteomes" id="UP000247476">
    <property type="component" value="Unassembled WGS sequence"/>
</dbReference>
<accession>A0A2V5K3X4</accession>
<feature type="transmembrane region" description="Helical" evidence="9">
    <location>
        <begin position="321"/>
        <end position="339"/>
    </location>
</feature>
<keyword evidence="9" id="KW-1133">Transmembrane helix</keyword>
<dbReference type="PANTHER" id="PTHR24421">
    <property type="entry name" value="NITRATE/NITRITE SENSOR PROTEIN NARX-RELATED"/>
    <property type="match status" value="1"/>
</dbReference>
<feature type="transmembrane region" description="Helical" evidence="9">
    <location>
        <begin position="258"/>
        <end position="277"/>
    </location>
</feature>
<evidence type="ECO:0000256" key="8">
    <source>
        <dbReference type="ARBA" id="ARBA00023012"/>
    </source>
</evidence>
<dbReference type="Gene3D" id="3.30.565.10">
    <property type="entry name" value="Histidine kinase-like ATPase, C-terminal domain"/>
    <property type="match status" value="1"/>
</dbReference>
<protein>
    <recommendedName>
        <fullName evidence="2">histidine kinase</fullName>
        <ecNumber evidence="2">2.7.13.3</ecNumber>
    </recommendedName>
</protein>
<evidence type="ECO:0000256" key="7">
    <source>
        <dbReference type="ARBA" id="ARBA00022840"/>
    </source>
</evidence>
<evidence type="ECO:0000256" key="1">
    <source>
        <dbReference type="ARBA" id="ARBA00000085"/>
    </source>
</evidence>
<feature type="transmembrane region" description="Helical" evidence="9">
    <location>
        <begin position="190"/>
        <end position="207"/>
    </location>
</feature>
<evidence type="ECO:0000256" key="6">
    <source>
        <dbReference type="ARBA" id="ARBA00022777"/>
    </source>
</evidence>
<keyword evidence="8" id="KW-0902">Two-component regulatory system</keyword>
<feature type="transmembrane region" description="Helical" evidence="9">
    <location>
        <begin position="359"/>
        <end position="378"/>
    </location>
</feature>
<comment type="caution">
    <text evidence="11">The sequence shown here is derived from an EMBL/GenBank/DDBJ whole genome shotgun (WGS) entry which is preliminary data.</text>
</comment>
<keyword evidence="5" id="KW-0547">Nucleotide-binding</keyword>
<evidence type="ECO:0000256" key="9">
    <source>
        <dbReference type="SAM" id="Phobius"/>
    </source>
</evidence>
<dbReference type="EMBL" id="QJVJ01000009">
    <property type="protein sequence ID" value="PYI52574.1"/>
    <property type="molecule type" value="Genomic_DNA"/>
</dbReference>
<gene>
    <name evidence="11" type="ORF">DLM86_20595</name>
</gene>
<evidence type="ECO:0000256" key="2">
    <source>
        <dbReference type="ARBA" id="ARBA00012438"/>
    </source>
</evidence>
<keyword evidence="12" id="KW-1185">Reference proteome</keyword>
<dbReference type="OrthoDB" id="9809348at2"/>
<dbReference type="SUPFAM" id="SSF55874">
    <property type="entry name" value="ATPase domain of HSP90 chaperone/DNA topoisomerase II/histidine kinase"/>
    <property type="match status" value="1"/>
</dbReference>
<evidence type="ECO:0000256" key="5">
    <source>
        <dbReference type="ARBA" id="ARBA00022741"/>
    </source>
</evidence>
<keyword evidence="7" id="KW-0067">ATP-binding</keyword>
<sequence length="624" mass="69176">MKRSWWKFAAPGLVIGLMFCVFAPLLPGAVFPDRSRALTPFPADGGWHVSERGTGEAPPDPDGHRWLGAELPDRLPESPVLLVRGRHDPRLYIGPAVREETRREPAHRVASLDGGVFPLQPADAGLPVWARADADPTDAVPAGSFLLGSTADIYAFLLQEDALKLVLTVLFGALGIGSFCFYAAYRKESAYLHFGAFSLILAYAGWIRTHLSHMAADMSWLPYVHDLSFPFGTYAWIGFWGAVLKGRAPASLYRVKRATLAFALALTAVAFISAPAYDFMLGYLFPVLLAAAIAVCFRAARTAEGRTDASDTSSSRHWMTFGFYVVAPVSVLHIVMNYPTPVSGLVRETFPVLARVWGYDQLFLCMFVFDLCLGLVLLNRFMATYRQVSLWNRTLEEQVRLRTEELEESYLRLQASARETAETLAELSVMEERNRIAEEIHDNVGHTLTTTIIQMEAAKMLIDRNDVRGFEKLHLSGQLVRKSLDDIRDAVRIMKHTAAEFHLESSMAKLMEETALNTGIDIEYDLDPLPPLTSLQKKVLYYALKEGLTNGIRHGSCSRFRFRLELDGGSLRFTLWNDGRKVETGPPGFGLQTMTERIAGIGGTVRLANADGGCELAIGVPLIQ</sequence>
<name>A0A2V5K3X4_9BACL</name>
<feature type="transmembrane region" description="Helical" evidence="9">
    <location>
        <begin position="283"/>
        <end position="300"/>
    </location>
</feature>
<dbReference type="Gene3D" id="1.20.5.1930">
    <property type="match status" value="1"/>
</dbReference>
<keyword evidence="9" id="KW-0812">Transmembrane</keyword>
<evidence type="ECO:0000256" key="4">
    <source>
        <dbReference type="ARBA" id="ARBA00022679"/>
    </source>
</evidence>
<keyword evidence="9" id="KW-0472">Membrane</keyword>
<dbReference type="GO" id="GO:0046983">
    <property type="term" value="F:protein dimerization activity"/>
    <property type="evidence" value="ECO:0007669"/>
    <property type="project" value="InterPro"/>
</dbReference>
<dbReference type="InterPro" id="IPR036890">
    <property type="entry name" value="HATPase_C_sf"/>
</dbReference>
<organism evidence="11 12">
    <name type="scientific">Paenibacillus flagellatus</name>
    <dbReference type="NCBI Taxonomy" id="2211139"/>
    <lineage>
        <taxon>Bacteria</taxon>
        <taxon>Bacillati</taxon>
        <taxon>Bacillota</taxon>
        <taxon>Bacilli</taxon>
        <taxon>Bacillales</taxon>
        <taxon>Paenibacillaceae</taxon>
        <taxon>Paenibacillus</taxon>
    </lineage>
</organism>
<keyword evidence="3" id="KW-0597">Phosphoprotein</keyword>
<keyword evidence="4" id="KW-0808">Transferase</keyword>
<dbReference type="GO" id="GO:0005524">
    <property type="term" value="F:ATP binding"/>
    <property type="evidence" value="ECO:0007669"/>
    <property type="project" value="UniProtKB-KW"/>
</dbReference>
<feature type="transmembrane region" description="Helical" evidence="9">
    <location>
        <begin position="165"/>
        <end position="185"/>
    </location>
</feature>
<dbReference type="GO" id="GO:0000155">
    <property type="term" value="F:phosphorelay sensor kinase activity"/>
    <property type="evidence" value="ECO:0007669"/>
    <property type="project" value="InterPro"/>
</dbReference>